<dbReference type="GO" id="GO:0016853">
    <property type="term" value="F:isomerase activity"/>
    <property type="evidence" value="ECO:0007669"/>
    <property type="project" value="UniProtKB-KW"/>
</dbReference>
<protein>
    <recommendedName>
        <fullName evidence="9">Peptidyl-prolyl cis-trans isomerase</fullName>
        <ecNumber evidence="9">5.2.1.8</ecNumber>
    </recommendedName>
</protein>
<reference evidence="11" key="1">
    <citation type="submission" date="2019-05" db="EMBL/GenBank/DDBJ databases">
        <title>Methanoculleus sp. FWC-SCC1, a methanogenic archaeon isolated from deep marine cold seep.</title>
        <authorList>
            <person name="Chen Y.-W."/>
            <person name="Chen S.-C."/>
            <person name="Teng N.-H."/>
            <person name="Lai M.-C."/>
        </authorList>
    </citation>
    <scope>NUCLEOTIDE SEQUENCE</scope>
    <source>
        <strain evidence="11">FWC-SCC1</strain>
    </source>
</reference>
<dbReference type="SUPFAM" id="SSF54534">
    <property type="entry name" value="FKBP-like"/>
    <property type="match status" value="1"/>
</dbReference>
<evidence type="ECO:0000256" key="5">
    <source>
        <dbReference type="ARBA" id="ARBA00023110"/>
    </source>
</evidence>
<dbReference type="Proteomes" id="UP001168338">
    <property type="component" value="Unassembled WGS sequence"/>
</dbReference>
<dbReference type="InterPro" id="IPR001179">
    <property type="entry name" value="PPIase_FKBP_dom"/>
</dbReference>
<dbReference type="PANTHER" id="PTHR47861">
    <property type="entry name" value="FKBP-TYPE PEPTIDYL-PROLYL CIS-TRANS ISOMERASE SLYD"/>
    <property type="match status" value="1"/>
</dbReference>
<evidence type="ECO:0000256" key="1">
    <source>
        <dbReference type="ARBA" id="ARBA00000971"/>
    </source>
</evidence>
<feature type="domain" description="PPIase FKBP-type" evidence="10">
    <location>
        <begin position="22"/>
        <end position="86"/>
    </location>
</feature>
<gene>
    <name evidence="11" type="ORF">FGU65_00640</name>
</gene>
<dbReference type="PROSITE" id="PS50059">
    <property type="entry name" value="FKBP_PPIASE"/>
    <property type="match status" value="1"/>
</dbReference>
<evidence type="ECO:0000256" key="9">
    <source>
        <dbReference type="RuleBase" id="RU003915"/>
    </source>
</evidence>
<evidence type="ECO:0000313" key="11">
    <source>
        <dbReference type="EMBL" id="MDN7023420.1"/>
    </source>
</evidence>
<name>A0ABT8M684_9EURY</name>
<sequence>MIAFVSVSGCTGTGETATAEAGDLVQVHYTGTLADGTVFDTSEGREPLQFTVGAGEMIAGFDQAVPGMAVGESKTVTIPADQAYGAYRDDLLIDFDREQVNGTVEVGQKVTITTSSGQAMNVPVVNVTDSTITVDANHPLAGKDLTFTIELVEIA</sequence>
<keyword evidence="12" id="KW-1185">Reference proteome</keyword>
<evidence type="ECO:0000313" key="12">
    <source>
        <dbReference type="Proteomes" id="UP001168338"/>
    </source>
</evidence>
<comment type="similarity">
    <text evidence="3 9">Belongs to the FKBP-type PPIase family.</text>
</comment>
<evidence type="ECO:0000256" key="6">
    <source>
        <dbReference type="ARBA" id="ARBA00023186"/>
    </source>
</evidence>
<organism evidence="11 12">
    <name type="scientific">Methanoculleus frigidifontis</name>
    <dbReference type="NCBI Taxonomy" id="2584085"/>
    <lineage>
        <taxon>Archaea</taxon>
        <taxon>Methanobacteriati</taxon>
        <taxon>Methanobacteriota</taxon>
        <taxon>Stenosarchaea group</taxon>
        <taxon>Methanomicrobia</taxon>
        <taxon>Methanomicrobiales</taxon>
        <taxon>Methanomicrobiaceae</taxon>
        <taxon>Methanoculleus</taxon>
    </lineage>
</organism>
<evidence type="ECO:0000256" key="2">
    <source>
        <dbReference type="ARBA" id="ARBA00004496"/>
    </source>
</evidence>
<dbReference type="InterPro" id="IPR046357">
    <property type="entry name" value="PPIase_dom_sf"/>
</dbReference>
<comment type="subcellular location">
    <subcellularLocation>
        <location evidence="2">Cytoplasm</location>
    </subcellularLocation>
</comment>
<comment type="catalytic activity">
    <reaction evidence="1 8 9">
        <text>[protein]-peptidylproline (omega=180) = [protein]-peptidylproline (omega=0)</text>
        <dbReference type="Rhea" id="RHEA:16237"/>
        <dbReference type="Rhea" id="RHEA-COMP:10747"/>
        <dbReference type="Rhea" id="RHEA-COMP:10748"/>
        <dbReference type="ChEBI" id="CHEBI:83833"/>
        <dbReference type="ChEBI" id="CHEBI:83834"/>
        <dbReference type="EC" id="5.2.1.8"/>
    </reaction>
</comment>
<evidence type="ECO:0000256" key="3">
    <source>
        <dbReference type="ARBA" id="ARBA00006577"/>
    </source>
</evidence>
<keyword evidence="5 8" id="KW-0697">Rotamase</keyword>
<dbReference type="EMBL" id="VCYH01000001">
    <property type="protein sequence ID" value="MDN7023420.1"/>
    <property type="molecule type" value="Genomic_DNA"/>
</dbReference>
<evidence type="ECO:0000256" key="7">
    <source>
        <dbReference type="ARBA" id="ARBA00023235"/>
    </source>
</evidence>
<evidence type="ECO:0000256" key="4">
    <source>
        <dbReference type="ARBA" id="ARBA00022490"/>
    </source>
</evidence>
<accession>A0ABT8M684</accession>
<comment type="caution">
    <text evidence="11">The sequence shown here is derived from an EMBL/GenBank/DDBJ whole genome shotgun (WGS) entry which is preliminary data.</text>
</comment>
<dbReference type="EC" id="5.2.1.8" evidence="9"/>
<keyword evidence="4" id="KW-0963">Cytoplasm</keyword>
<proteinExistence type="inferred from homology"/>
<evidence type="ECO:0000256" key="8">
    <source>
        <dbReference type="PROSITE-ProRule" id="PRU00277"/>
    </source>
</evidence>
<keyword evidence="6" id="KW-0143">Chaperone</keyword>
<dbReference type="Gene3D" id="3.10.50.40">
    <property type="match status" value="1"/>
</dbReference>
<evidence type="ECO:0000259" key="10">
    <source>
        <dbReference type="PROSITE" id="PS50059"/>
    </source>
</evidence>
<dbReference type="Pfam" id="PF00254">
    <property type="entry name" value="FKBP_C"/>
    <property type="match status" value="1"/>
</dbReference>
<dbReference type="PANTHER" id="PTHR47861:SF3">
    <property type="entry name" value="FKBP-TYPE PEPTIDYL-PROLYL CIS-TRANS ISOMERASE SLYD"/>
    <property type="match status" value="1"/>
</dbReference>
<keyword evidence="7 8" id="KW-0413">Isomerase</keyword>